<accession>A0A368LG75</accession>
<dbReference type="RefSeq" id="WP_086957891.1">
    <property type="nucleotide sequence ID" value="NZ_FUKS01000002.1"/>
</dbReference>
<name>A0A368LG75_9VIBR</name>
<dbReference type="InterPro" id="IPR003615">
    <property type="entry name" value="HNH_nuc"/>
</dbReference>
<dbReference type="Gene3D" id="1.10.30.50">
    <property type="match status" value="1"/>
</dbReference>
<sequence length="394" mass="43843">MLAYVLNKHGKPLMPCKAAKARKLLKNGMAKVIKRAPFTIKLLYGSSGHTQHVVAGMDTGSKYIGCAAIANGKVIYQSEVALRTDVSKKMQQRASMRKKGRLAPSLKSKLDSHLREKKQVEAILPISHWKVETASFDIHKITNPIVTGAGYQQGYYNVKAYVLQRDNYKCQSGHKTKHNAKLHVHHKVLRSQGGTDTPSNLIALCETCHNDLHAGKFDLKVKRSKTKHATEIGILKAQLKQCWDFEETFGYVTKFKREQVLGLPKTHYYDAVSICCENGELVQQAKHVLRKRHVASGDYQQIKGVRSEKRIPVGKLFGLKKHDFVQTPQGTGFVKGKRSSGYFALETILGDKVHASANIKKNTVRISARTTTLTQPMEAAIPLGTKVPRGIAVN</sequence>
<proteinExistence type="predicted"/>
<dbReference type="InterPro" id="IPR002711">
    <property type="entry name" value="HNH"/>
</dbReference>
<dbReference type="GO" id="GO:0008270">
    <property type="term" value="F:zinc ion binding"/>
    <property type="evidence" value="ECO:0007669"/>
    <property type="project" value="InterPro"/>
</dbReference>
<dbReference type="GO" id="GO:0003676">
    <property type="term" value="F:nucleic acid binding"/>
    <property type="evidence" value="ECO:0007669"/>
    <property type="project" value="InterPro"/>
</dbReference>
<keyword evidence="2" id="KW-0540">Nuclease</keyword>
<gene>
    <name evidence="2" type="ORF">CIK83_17195</name>
</gene>
<dbReference type="InterPro" id="IPR025938">
    <property type="entry name" value="RRXRR_dom"/>
</dbReference>
<evidence type="ECO:0000313" key="3">
    <source>
        <dbReference type="Proteomes" id="UP000252479"/>
    </source>
</evidence>
<dbReference type="SMART" id="SM00507">
    <property type="entry name" value="HNHc"/>
    <property type="match status" value="1"/>
</dbReference>
<evidence type="ECO:0000259" key="1">
    <source>
        <dbReference type="SMART" id="SM00507"/>
    </source>
</evidence>
<dbReference type="GeneID" id="303190660"/>
<organism evidence="2 3">
    <name type="scientific">Vibrio casei</name>
    <dbReference type="NCBI Taxonomy" id="673372"/>
    <lineage>
        <taxon>Bacteria</taxon>
        <taxon>Pseudomonadati</taxon>
        <taxon>Pseudomonadota</taxon>
        <taxon>Gammaproteobacteria</taxon>
        <taxon>Vibrionales</taxon>
        <taxon>Vibrionaceae</taxon>
        <taxon>Vibrio</taxon>
    </lineage>
</organism>
<comment type="caution">
    <text evidence="2">The sequence shown here is derived from an EMBL/GenBank/DDBJ whole genome shotgun (WGS) entry which is preliminary data.</text>
</comment>
<dbReference type="Pfam" id="PF01844">
    <property type="entry name" value="HNH"/>
    <property type="match status" value="1"/>
</dbReference>
<dbReference type="GO" id="GO:0004519">
    <property type="term" value="F:endonuclease activity"/>
    <property type="evidence" value="ECO:0007669"/>
    <property type="project" value="UniProtKB-KW"/>
</dbReference>
<reference evidence="2 3" key="1">
    <citation type="journal article" date="2017" name="Elife">
        <title>Extensive horizontal gene transfer in cheese-associated bacteria.</title>
        <authorList>
            <person name="Bonham K.S."/>
            <person name="Wolfe B.E."/>
            <person name="Dutton R.J."/>
        </authorList>
    </citation>
    <scope>NUCLEOTIDE SEQUENCE [LARGE SCALE GENOMIC DNA]</scope>
    <source>
        <strain evidence="2 3">JB196</strain>
    </source>
</reference>
<dbReference type="CDD" id="cd00085">
    <property type="entry name" value="HNHc"/>
    <property type="match status" value="1"/>
</dbReference>
<dbReference type="Proteomes" id="UP000252479">
    <property type="component" value="Unassembled WGS sequence"/>
</dbReference>
<keyword evidence="2" id="KW-0255">Endonuclease</keyword>
<dbReference type="AlphaFoldDB" id="A0A368LG75"/>
<keyword evidence="2" id="KW-0378">Hydrolase</keyword>
<keyword evidence="3" id="KW-1185">Reference proteome</keyword>
<evidence type="ECO:0000313" key="2">
    <source>
        <dbReference type="EMBL" id="RCS68651.1"/>
    </source>
</evidence>
<protein>
    <submittedName>
        <fullName evidence="2">HNH endonuclease</fullName>
    </submittedName>
</protein>
<dbReference type="EMBL" id="QPGL01000004">
    <property type="protein sequence ID" value="RCS68651.1"/>
    <property type="molecule type" value="Genomic_DNA"/>
</dbReference>
<feature type="domain" description="HNH nuclease" evidence="1">
    <location>
        <begin position="157"/>
        <end position="210"/>
    </location>
</feature>
<dbReference type="Pfam" id="PF14239">
    <property type="entry name" value="RRXRR"/>
    <property type="match status" value="1"/>
</dbReference>